<keyword evidence="7" id="KW-0862">Zinc</keyword>
<comment type="similarity">
    <text evidence="2">Belongs to the protein-tyrosine phosphatase family. Non-receptor class myotubularin subfamily.</text>
</comment>
<dbReference type="CDD" id="cd14532">
    <property type="entry name" value="PTP-MTMR6-like"/>
    <property type="match status" value="1"/>
</dbReference>
<keyword evidence="5 13" id="KW-0863">Zinc-finger</keyword>
<dbReference type="InterPro" id="IPR000306">
    <property type="entry name" value="Znf_FYVE"/>
</dbReference>
<dbReference type="InterPro" id="IPR011993">
    <property type="entry name" value="PH-like_dom_sf"/>
</dbReference>
<dbReference type="EC" id="3.1.3.95" evidence="3"/>
<dbReference type="InterPro" id="IPR013083">
    <property type="entry name" value="Znf_RING/FYVE/PHD"/>
</dbReference>
<evidence type="ECO:0000256" key="5">
    <source>
        <dbReference type="ARBA" id="ARBA00022771"/>
    </source>
</evidence>
<dbReference type="PANTHER" id="PTHR10807">
    <property type="entry name" value="MYOTUBULARIN-RELATED"/>
    <property type="match status" value="1"/>
</dbReference>
<evidence type="ECO:0000256" key="4">
    <source>
        <dbReference type="ARBA" id="ARBA00022723"/>
    </source>
</evidence>
<dbReference type="InterPro" id="IPR030564">
    <property type="entry name" value="Myotubularin"/>
</dbReference>
<dbReference type="GO" id="GO:0008270">
    <property type="term" value="F:zinc ion binding"/>
    <property type="evidence" value="ECO:0007669"/>
    <property type="project" value="UniProtKB-KW"/>
</dbReference>
<evidence type="ECO:0000256" key="7">
    <source>
        <dbReference type="ARBA" id="ARBA00022833"/>
    </source>
</evidence>
<dbReference type="HOGENOM" id="CLU_001839_3_0_1"/>
<feature type="domain" description="Myotubularin phosphatase" evidence="15">
    <location>
        <begin position="235"/>
        <end position="611"/>
    </location>
</feature>
<dbReference type="GO" id="GO:0046856">
    <property type="term" value="P:phosphatidylinositol dephosphorylation"/>
    <property type="evidence" value="ECO:0007669"/>
    <property type="project" value="TreeGrafter"/>
</dbReference>
<dbReference type="InterPro" id="IPR029021">
    <property type="entry name" value="Prot-tyrosine_phosphatase-like"/>
</dbReference>
<dbReference type="Gene3D" id="3.30.40.10">
    <property type="entry name" value="Zinc/RING finger domain, C3HC4 (zinc finger)"/>
    <property type="match status" value="1"/>
</dbReference>
<dbReference type="GO" id="GO:0004438">
    <property type="term" value="F:phosphatidylinositol-3-phosphate phosphatase activity"/>
    <property type="evidence" value="ECO:0007669"/>
    <property type="project" value="TreeGrafter"/>
</dbReference>
<dbReference type="eggNOG" id="KOG1089">
    <property type="taxonomic scope" value="Eukaryota"/>
</dbReference>
<dbReference type="PROSITE" id="PS51339">
    <property type="entry name" value="PPASE_MYOTUBULARIN"/>
    <property type="match status" value="1"/>
</dbReference>
<feature type="binding site" evidence="12">
    <location>
        <begin position="445"/>
        <end position="451"/>
    </location>
    <ligand>
        <name>substrate</name>
    </ligand>
</feature>
<name>G0MCD7_CAEBE</name>
<feature type="active site" description="Phosphocysteine intermediate" evidence="11">
    <location>
        <position position="445"/>
    </location>
</feature>
<comment type="subcellular location">
    <subcellularLocation>
        <location evidence="1">Membrane</location>
    </subcellularLocation>
</comment>
<dbReference type="InterPro" id="IPR048994">
    <property type="entry name" value="PH-GRAM_MTMR6-9"/>
</dbReference>
<dbReference type="SMART" id="SM00404">
    <property type="entry name" value="PTPc_motif"/>
    <property type="match status" value="1"/>
</dbReference>
<evidence type="ECO:0000256" key="11">
    <source>
        <dbReference type="PIRSR" id="PIRSR630564-1"/>
    </source>
</evidence>
<feature type="binding site" evidence="12">
    <location>
        <begin position="384"/>
        <end position="385"/>
    </location>
    <ligand>
        <name>substrate</name>
    </ligand>
</feature>
<evidence type="ECO:0000256" key="6">
    <source>
        <dbReference type="ARBA" id="ARBA00022801"/>
    </source>
</evidence>
<evidence type="ECO:0000256" key="3">
    <source>
        <dbReference type="ARBA" id="ARBA00012903"/>
    </source>
</evidence>
<keyword evidence="4" id="KW-0479">Metal-binding</keyword>
<evidence type="ECO:0000256" key="13">
    <source>
        <dbReference type="PROSITE-ProRule" id="PRU00091"/>
    </source>
</evidence>
<dbReference type="STRING" id="135651.G0MCD7"/>
<dbReference type="GO" id="GO:0052629">
    <property type="term" value="F:phosphatidylinositol-3,5-bisphosphate 3-phosphatase activity"/>
    <property type="evidence" value="ECO:0007669"/>
    <property type="project" value="UniProtKB-EC"/>
</dbReference>
<dbReference type="Gene3D" id="2.30.29.30">
    <property type="entry name" value="Pleckstrin-homology domain (PH domain)/Phosphotyrosine-binding domain (PTB)"/>
    <property type="match status" value="1"/>
</dbReference>
<dbReference type="InterPro" id="IPR017455">
    <property type="entry name" value="Znf_FYVE-rel"/>
</dbReference>
<dbReference type="SUPFAM" id="SSF57903">
    <property type="entry name" value="FYVE/PHD zinc finger"/>
    <property type="match status" value="1"/>
</dbReference>
<keyword evidence="6" id="KW-0378">Hydrolase</keyword>
<dbReference type="Pfam" id="PF21098">
    <property type="entry name" value="PH-GRAM_MTMR6-like"/>
    <property type="match status" value="1"/>
</dbReference>
<dbReference type="OMA" id="WTNRAEF"/>
<dbReference type="InterPro" id="IPR010569">
    <property type="entry name" value="Myotubularin-like_Pase_dom"/>
</dbReference>
<evidence type="ECO:0000259" key="15">
    <source>
        <dbReference type="PROSITE" id="PS51339"/>
    </source>
</evidence>
<dbReference type="AlphaFoldDB" id="G0MCD7"/>
<dbReference type="Pfam" id="PF06602">
    <property type="entry name" value="Myotub-related"/>
    <property type="match status" value="1"/>
</dbReference>
<gene>
    <name evidence="16" type="primary">Cbn-mtm-6</name>
    <name evidence="16" type="ORF">CAEBREN_16449</name>
</gene>
<dbReference type="EMBL" id="GL379789">
    <property type="protein sequence ID" value="EGT45665.1"/>
    <property type="molecule type" value="Genomic_DNA"/>
</dbReference>
<evidence type="ECO:0000259" key="14">
    <source>
        <dbReference type="PROSITE" id="PS50178"/>
    </source>
</evidence>
<dbReference type="InParanoid" id="G0MCD7"/>
<dbReference type="SUPFAM" id="SSF50729">
    <property type="entry name" value="PH domain-like"/>
    <property type="match status" value="1"/>
</dbReference>
<evidence type="ECO:0000256" key="1">
    <source>
        <dbReference type="ARBA" id="ARBA00004370"/>
    </source>
</evidence>
<evidence type="ECO:0000256" key="8">
    <source>
        <dbReference type="ARBA" id="ARBA00023098"/>
    </source>
</evidence>
<dbReference type="PROSITE" id="PS00383">
    <property type="entry name" value="TYR_PHOSPHATASE_1"/>
    <property type="match status" value="1"/>
</dbReference>
<dbReference type="InterPro" id="IPR011011">
    <property type="entry name" value="Znf_FYVE_PHD"/>
</dbReference>
<dbReference type="FunCoup" id="G0MCD7">
    <property type="interactions" value="2823"/>
</dbReference>
<dbReference type="PANTHER" id="PTHR10807:SF8">
    <property type="entry name" value="PHOSPHATIDYLINOSITOL-3-PHOSPHATE PHOSPHATASE"/>
    <property type="match status" value="1"/>
</dbReference>
<evidence type="ECO:0000256" key="10">
    <source>
        <dbReference type="ARBA" id="ARBA00032571"/>
    </source>
</evidence>
<dbReference type="Proteomes" id="UP000008068">
    <property type="component" value="Unassembled WGS sequence"/>
</dbReference>
<dbReference type="GO" id="GO:0016020">
    <property type="term" value="C:membrane"/>
    <property type="evidence" value="ECO:0007669"/>
    <property type="project" value="UniProtKB-SubCell"/>
</dbReference>
<evidence type="ECO:0000313" key="17">
    <source>
        <dbReference type="Proteomes" id="UP000008068"/>
    </source>
</evidence>
<dbReference type="InterPro" id="IPR003595">
    <property type="entry name" value="Tyr_Pase_cat"/>
</dbReference>
<dbReference type="OrthoDB" id="271628at2759"/>
<evidence type="ECO:0000256" key="2">
    <source>
        <dbReference type="ARBA" id="ARBA00007471"/>
    </source>
</evidence>
<keyword evidence="17" id="KW-1185">Reference proteome</keyword>
<dbReference type="Pfam" id="PF01363">
    <property type="entry name" value="FYVE"/>
    <property type="match status" value="1"/>
</dbReference>
<dbReference type="SMART" id="SM00064">
    <property type="entry name" value="FYVE"/>
    <property type="match status" value="1"/>
</dbReference>
<dbReference type="SUPFAM" id="SSF52799">
    <property type="entry name" value="(Phosphotyrosine protein) phosphatases II"/>
    <property type="match status" value="1"/>
</dbReference>
<protein>
    <recommendedName>
        <fullName evidence="3">phosphatidylinositol-3,5-bisphosphate 3-phosphatase</fullName>
        <ecNumber evidence="3">3.1.3.95</ecNumber>
    </recommendedName>
    <alternativeName>
        <fullName evidence="10">Phosphatidylinositol-3,5-bisphosphate 3-phosphatase</fullName>
    </alternativeName>
</protein>
<dbReference type="CDD" id="cd00065">
    <property type="entry name" value="FYVE_like_SF"/>
    <property type="match status" value="1"/>
</dbReference>
<dbReference type="PROSITE" id="PS50178">
    <property type="entry name" value="ZF_FYVE"/>
    <property type="match status" value="1"/>
</dbReference>
<reference evidence="17" key="1">
    <citation type="submission" date="2011-07" db="EMBL/GenBank/DDBJ databases">
        <authorList>
            <consortium name="Caenorhabditis brenneri Sequencing and Analysis Consortium"/>
            <person name="Wilson R.K."/>
        </authorList>
    </citation>
    <scope>NUCLEOTIDE SEQUENCE [LARGE SCALE GENOMIC DNA]</scope>
    <source>
        <strain evidence="17">PB2801</strain>
    </source>
</reference>
<keyword evidence="9" id="KW-0472">Membrane</keyword>
<dbReference type="InterPro" id="IPR016130">
    <property type="entry name" value="Tyr_Pase_AS"/>
</dbReference>
<dbReference type="GO" id="GO:0005737">
    <property type="term" value="C:cytoplasm"/>
    <property type="evidence" value="ECO:0007669"/>
    <property type="project" value="TreeGrafter"/>
</dbReference>
<evidence type="ECO:0000313" key="16">
    <source>
        <dbReference type="EMBL" id="EGT45665.1"/>
    </source>
</evidence>
<evidence type="ECO:0000256" key="12">
    <source>
        <dbReference type="PIRSR" id="PIRSR630564-2"/>
    </source>
</evidence>
<accession>G0MCD7</accession>
<proteinExistence type="inferred from homology"/>
<keyword evidence="8" id="KW-0443">Lipid metabolism</keyword>
<organism evidence="17">
    <name type="scientific">Caenorhabditis brenneri</name>
    <name type="common">Nematode worm</name>
    <dbReference type="NCBI Taxonomy" id="135651"/>
    <lineage>
        <taxon>Eukaryota</taxon>
        <taxon>Metazoa</taxon>
        <taxon>Ecdysozoa</taxon>
        <taxon>Nematoda</taxon>
        <taxon>Chromadorea</taxon>
        <taxon>Rhabditida</taxon>
        <taxon>Rhabditina</taxon>
        <taxon>Rhabditomorpha</taxon>
        <taxon>Rhabditoidea</taxon>
        <taxon>Rhabditidae</taxon>
        <taxon>Peloderinae</taxon>
        <taxon>Caenorhabditis</taxon>
    </lineage>
</organism>
<evidence type="ECO:0000256" key="9">
    <source>
        <dbReference type="ARBA" id="ARBA00023136"/>
    </source>
</evidence>
<sequence>MSSTAASTTTSTPSSSTMTAWWNNMTLSGIYPSISSSTPSTSTSSSWSSHFIFGGTPGNVAMTPQSTVPPSALSSGYTEDITVAGSLLKDKIHVLMDSILGKESVHAGCGYGEDGRIAMMVDKVYLVDRLGCHENLVGTVHVTTTHIIFRAEDGTKELWLATGLIASVERGTLTAAGCTLVIRCKHFQVITLLISRDKACQDLYETLQRAAKPVSVNVTELLAFENREPVDDARGWKRLDWNSEMTRQGVDRSKWMQSPINEGYTVCDTYPDKLWFPTAATTSVLLGSCKFRSRGRLPVLTYFHRQTEAALCRCAQPLTGFSARCVEDEKLMELVGKANPNSDNLFLVDTRPRVNAMVNKVQGKGFEDERNYSNMRFHFFDIENIHVMRASQNRLLDAVTKCRDVTEYWKTLESSGWLKHVRSVVECGLFLAESISRGTSCVVHCSDGWDRTSQVVAMCQLLLDPYYRTIHGFQVLIEKDWLGFGHKFDDRCGHVGALNDEAGKEVSPIFTQWLDCVWQIMQQKPRAFQFNERYLIEMHEHVYSCQFGTFIGNCDKDRRDLNLSKRTKSLWTWMDARHDDYMNPFYSPTAHVALLDLDTRAARFTVWTGMYNRFDAGLQPRERLEDLTMAAMEHVGVLESHVAQLRTRLAELKSQQQQHIMTTSATTPTNMVDSGMSSATDELKNLMISTTSHPLDPLLNIATSPVPSHPLERATSQESGVMDSSLYYPDEALTKYSLKWQPLRGAERCSDPACRGEFSSTIERRIHCHLCGMIFCRRCLKVTADERERVCDKCKE</sequence>
<feature type="domain" description="FYVE-type" evidence="14">
    <location>
        <begin position="754"/>
        <end position="796"/>
    </location>
</feature>